<proteinExistence type="predicted"/>
<keyword evidence="1" id="KW-0175">Coiled coil</keyword>
<evidence type="ECO:0000256" key="1">
    <source>
        <dbReference type="SAM" id="Coils"/>
    </source>
</evidence>
<feature type="domain" description="TraD/TraG TraM recognition site" evidence="2">
    <location>
        <begin position="355"/>
        <end position="440"/>
    </location>
</feature>
<evidence type="ECO:0000313" key="3">
    <source>
        <dbReference type="EMBL" id="TXB61355.1"/>
    </source>
</evidence>
<dbReference type="SUPFAM" id="SSF52540">
    <property type="entry name" value="P-loop containing nucleoside triphosphate hydrolases"/>
    <property type="match status" value="1"/>
</dbReference>
<evidence type="ECO:0000259" key="2">
    <source>
        <dbReference type="Pfam" id="PF12696"/>
    </source>
</evidence>
<dbReference type="Gene3D" id="3.40.50.300">
    <property type="entry name" value="P-loop containing nucleotide triphosphate hydrolases"/>
    <property type="match status" value="1"/>
</dbReference>
<accession>A0A5C6RHJ2</accession>
<name>A0A5C6RHJ2_9BACT</name>
<dbReference type="Proteomes" id="UP000321580">
    <property type="component" value="Unassembled WGS sequence"/>
</dbReference>
<dbReference type="InterPro" id="IPR032689">
    <property type="entry name" value="TraG-D_C"/>
</dbReference>
<organism evidence="3 4">
    <name type="scientific">Phaeodactylibacter luteus</name>
    <dbReference type="NCBI Taxonomy" id="1564516"/>
    <lineage>
        <taxon>Bacteria</taxon>
        <taxon>Pseudomonadati</taxon>
        <taxon>Bacteroidota</taxon>
        <taxon>Saprospiria</taxon>
        <taxon>Saprospirales</taxon>
        <taxon>Haliscomenobacteraceae</taxon>
        <taxon>Phaeodactylibacter</taxon>
    </lineage>
</organism>
<dbReference type="InterPro" id="IPR027417">
    <property type="entry name" value="P-loop_NTPase"/>
</dbReference>
<dbReference type="EMBL" id="VOOR01000064">
    <property type="protein sequence ID" value="TXB61355.1"/>
    <property type="molecule type" value="Genomic_DNA"/>
</dbReference>
<comment type="caution">
    <text evidence="3">The sequence shown here is derived from an EMBL/GenBank/DDBJ whole genome shotgun (WGS) entry which is preliminary data.</text>
</comment>
<protein>
    <recommendedName>
        <fullName evidence="2">TraD/TraG TraM recognition site domain-containing protein</fullName>
    </recommendedName>
</protein>
<sequence>MSTINLDKPLVKFSPDPADWWCIREAFEGVQIFGGIGSGKSSGSGKTLAKAFLKNGFGGLVHCAKPEEKATWLQYAEETGRSDDIIVFEEGSPYQFNPLQYELTREGKGAGEVFNLSNLFMEIYKMGNRFTGASSGDKDRYWDNALRRSLNRMILLLKLADKEVSIANMRAIMSSAPNEDLTNALSDYTDEQWDQLYNTNYCIECILDASAKVEQVREELEDGNQDKAQVLEELEQDYALVYAYFLREFAKADEKTRSIVAESFLGLAEPFIMGVLKTHFASGLTLSPEVTFGGKIIILNFSVKEYLDSGMYAQGIFKLLWQQAVERRDTNRYPNPAFLWVDESQYFVNEYDTIFQTTARSSRVATVFLTQNISNYYSQMGGGDSSKSKVNSLLGNLSTKIFHANNDSVTNEWASNVIGKAMITLRSDSQNRKNFALMADSKGTSYSGHLLPQVLPMEFTTLWSGGKQRNYTVQAIIQVKGRKWSNGANFFEVEFSQL</sequence>
<gene>
    <name evidence="3" type="ORF">FRY97_19645</name>
</gene>
<keyword evidence="4" id="KW-1185">Reference proteome</keyword>
<dbReference type="RefSeq" id="WP_147169315.1">
    <property type="nucleotide sequence ID" value="NZ_VOOR01000064.1"/>
</dbReference>
<dbReference type="AlphaFoldDB" id="A0A5C6RHJ2"/>
<dbReference type="OrthoDB" id="179860at2"/>
<reference evidence="3 4" key="1">
    <citation type="submission" date="2019-08" db="EMBL/GenBank/DDBJ databases">
        <title>Genome of Phaeodactylibacter luteus.</title>
        <authorList>
            <person name="Bowman J.P."/>
        </authorList>
    </citation>
    <scope>NUCLEOTIDE SEQUENCE [LARGE SCALE GENOMIC DNA]</scope>
    <source>
        <strain evidence="3 4">KCTC 42180</strain>
    </source>
</reference>
<dbReference type="Pfam" id="PF12696">
    <property type="entry name" value="TraG-D_C"/>
    <property type="match status" value="1"/>
</dbReference>
<evidence type="ECO:0000313" key="4">
    <source>
        <dbReference type="Proteomes" id="UP000321580"/>
    </source>
</evidence>
<feature type="coiled-coil region" evidence="1">
    <location>
        <begin position="206"/>
        <end position="237"/>
    </location>
</feature>